<keyword evidence="3" id="KW-0472">Membrane</keyword>
<dbReference type="PANTHER" id="PTHR12080">
    <property type="entry name" value="SIGNALING LYMPHOCYTIC ACTIVATION MOLECULE"/>
    <property type="match status" value="1"/>
</dbReference>
<evidence type="ECO:0000256" key="2">
    <source>
        <dbReference type="ARBA" id="ARBA00022729"/>
    </source>
</evidence>
<name>A0A8C9X9D2_SANLU</name>
<protein>
    <recommendedName>
        <fullName evidence="8">Ig-like domain-containing protein</fullName>
    </recommendedName>
</protein>
<dbReference type="AlphaFoldDB" id="A0A8C9X9D2"/>
<reference evidence="6" key="2">
    <citation type="submission" date="2025-09" db="UniProtKB">
        <authorList>
            <consortium name="Ensembl"/>
        </authorList>
    </citation>
    <scope>IDENTIFICATION</scope>
</reference>
<accession>A0A8C9X9D2</accession>
<keyword evidence="7" id="KW-1185">Reference proteome</keyword>
<reference evidence="6" key="1">
    <citation type="submission" date="2025-08" db="UniProtKB">
        <authorList>
            <consortium name="Ensembl"/>
        </authorList>
    </citation>
    <scope>IDENTIFICATION</scope>
</reference>
<feature type="signal peptide" evidence="5">
    <location>
        <begin position="1"/>
        <end position="19"/>
    </location>
</feature>
<dbReference type="PANTHER" id="PTHR12080:SF55">
    <property type="entry name" value="LYMPHOCYTE FUNCTION-ASSOCIATED ANTIGEN 3"/>
    <property type="match status" value="1"/>
</dbReference>
<keyword evidence="4" id="KW-0325">Glycoprotein</keyword>
<dbReference type="GeneTree" id="ENSGT00610000086518"/>
<sequence>MEKLTGFLLLFAALNFALAQEVTTKFFTDGEELTMDLRPPPPGPLSEILWKSDNNLVAEWVKDVVPVTYYRNFRGRTTLDVTTGRLVIKDMTEAEMGVYSVEVNRKPHNKYYYAIWLRELPEPEVEAPFITLTCDADITDAGPVTYSWKKGYGEWKESGKDLDITKLETAHDHTFACRIKNPVSERESKPMNQWFSNFFNNVPPVKYSLCQVAPDHTLNCPVAEMCFRNKILLPCLVQHCGTDIHMSTINEQDW</sequence>
<comment type="subcellular location">
    <subcellularLocation>
        <location evidence="1">Membrane</location>
    </subcellularLocation>
</comment>
<evidence type="ECO:0000256" key="1">
    <source>
        <dbReference type="ARBA" id="ARBA00004370"/>
    </source>
</evidence>
<evidence type="ECO:0000313" key="7">
    <source>
        <dbReference type="Proteomes" id="UP000694568"/>
    </source>
</evidence>
<keyword evidence="2 5" id="KW-0732">Signal</keyword>
<evidence type="ECO:0008006" key="8">
    <source>
        <dbReference type="Google" id="ProtNLM"/>
    </source>
</evidence>
<dbReference type="Ensembl" id="ENSSLUT00000006923.1">
    <property type="protein sequence ID" value="ENSSLUP00000006751.1"/>
    <property type="gene ID" value="ENSSLUG00000002975.1"/>
</dbReference>
<dbReference type="SUPFAM" id="SSF48726">
    <property type="entry name" value="Immunoglobulin"/>
    <property type="match status" value="2"/>
</dbReference>
<feature type="chain" id="PRO_5034962306" description="Ig-like domain-containing protein" evidence="5">
    <location>
        <begin position="20"/>
        <end position="254"/>
    </location>
</feature>
<evidence type="ECO:0000256" key="3">
    <source>
        <dbReference type="ARBA" id="ARBA00023136"/>
    </source>
</evidence>
<dbReference type="Gene3D" id="2.60.40.10">
    <property type="entry name" value="Immunoglobulins"/>
    <property type="match status" value="2"/>
</dbReference>
<organism evidence="6 7">
    <name type="scientific">Sander lucioperca</name>
    <name type="common">Pike-perch</name>
    <name type="synonym">Perca lucioperca</name>
    <dbReference type="NCBI Taxonomy" id="283035"/>
    <lineage>
        <taxon>Eukaryota</taxon>
        <taxon>Metazoa</taxon>
        <taxon>Chordata</taxon>
        <taxon>Craniata</taxon>
        <taxon>Vertebrata</taxon>
        <taxon>Euteleostomi</taxon>
        <taxon>Actinopterygii</taxon>
        <taxon>Neopterygii</taxon>
        <taxon>Teleostei</taxon>
        <taxon>Neoteleostei</taxon>
        <taxon>Acanthomorphata</taxon>
        <taxon>Eupercaria</taxon>
        <taxon>Perciformes</taxon>
        <taxon>Percoidei</taxon>
        <taxon>Percidae</taxon>
        <taxon>Luciopercinae</taxon>
        <taxon>Sander</taxon>
    </lineage>
</organism>
<evidence type="ECO:0000256" key="5">
    <source>
        <dbReference type="SAM" id="SignalP"/>
    </source>
</evidence>
<dbReference type="InterPro" id="IPR015631">
    <property type="entry name" value="CD2/SLAM_rcpt"/>
</dbReference>
<dbReference type="GO" id="GO:0016020">
    <property type="term" value="C:membrane"/>
    <property type="evidence" value="ECO:0007669"/>
    <property type="project" value="UniProtKB-SubCell"/>
</dbReference>
<evidence type="ECO:0000256" key="4">
    <source>
        <dbReference type="ARBA" id="ARBA00023180"/>
    </source>
</evidence>
<dbReference type="InterPro" id="IPR036179">
    <property type="entry name" value="Ig-like_dom_sf"/>
</dbReference>
<proteinExistence type="predicted"/>
<dbReference type="Proteomes" id="UP000694568">
    <property type="component" value="Unplaced"/>
</dbReference>
<dbReference type="InterPro" id="IPR013783">
    <property type="entry name" value="Ig-like_fold"/>
</dbReference>
<evidence type="ECO:0000313" key="6">
    <source>
        <dbReference type="Ensembl" id="ENSSLUP00000006751.1"/>
    </source>
</evidence>